<proteinExistence type="predicted"/>
<evidence type="ECO:0000313" key="3">
    <source>
        <dbReference type="EMBL" id="MBD7955947.1"/>
    </source>
</evidence>
<accession>A0A8X8FZZ9</accession>
<dbReference type="InterPro" id="IPR002048">
    <property type="entry name" value="EF_hand_dom"/>
</dbReference>
<keyword evidence="1" id="KW-0732">Signal</keyword>
<evidence type="ECO:0000256" key="1">
    <source>
        <dbReference type="SAM" id="SignalP"/>
    </source>
</evidence>
<feature type="signal peptide" evidence="1">
    <location>
        <begin position="1"/>
        <end position="18"/>
    </location>
</feature>
<dbReference type="GO" id="GO:0005509">
    <property type="term" value="F:calcium ion binding"/>
    <property type="evidence" value="ECO:0007669"/>
    <property type="project" value="InterPro"/>
</dbReference>
<dbReference type="EMBL" id="JACSQS010000029">
    <property type="protein sequence ID" value="MBD7955947.1"/>
    <property type="molecule type" value="Genomic_DNA"/>
</dbReference>
<protein>
    <submittedName>
        <fullName evidence="3">EF-hand domain-containing protein</fullName>
    </submittedName>
</protein>
<dbReference type="SUPFAM" id="SSF47473">
    <property type="entry name" value="EF-hand"/>
    <property type="match status" value="1"/>
</dbReference>
<keyword evidence="4" id="KW-1185">Reference proteome</keyword>
<dbReference type="AlphaFoldDB" id="A0A8X8FZZ9"/>
<feature type="chain" id="PRO_5036460623" evidence="1">
    <location>
        <begin position="19"/>
        <end position="129"/>
    </location>
</feature>
<reference evidence="3 4" key="1">
    <citation type="submission" date="2020-08" db="EMBL/GenBank/DDBJ databases">
        <title>A Genomic Blueprint of the Chicken Gut Microbiome.</title>
        <authorList>
            <person name="Gilroy R."/>
            <person name="Ravi A."/>
            <person name="Getino M."/>
            <person name="Pursley I."/>
            <person name="Horton D.L."/>
            <person name="Alikhan N.-F."/>
            <person name="Baker D."/>
            <person name="Gharbi K."/>
            <person name="Hall N."/>
            <person name="Watson M."/>
            <person name="Adriaenssens E.M."/>
            <person name="Foster-Nyarko E."/>
            <person name="Jarju S."/>
            <person name="Secka A."/>
            <person name="Antonio M."/>
            <person name="Oren A."/>
            <person name="Chaudhuri R."/>
            <person name="La Ragione R.M."/>
            <person name="Hildebrand F."/>
            <person name="Pallen M.J."/>
        </authorList>
    </citation>
    <scope>NUCLEOTIDE SEQUENCE [LARGE SCALE GENOMIC DNA]</scope>
    <source>
        <strain evidence="3 4">Sa5BUN4</strain>
    </source>
</reference>
<evidence type="ECO:0000259" key="2">
    <source>
        <dbReference type="Pfam" id="PF13202"/>
    </source>
</evidence>
<feature type="domain" description="EF-hand" evidence="2">
    <location>
        <begin position="81"/>
        <end position="96"/>
    </location>
</feature>
<dbReference type="Pfam" id="PF13202">
    <property type="entry name" value="EF-hand_5"/>
    <property type="match status" value="1"/>
</dbReference>
<dbReference type="InterPro" id="IPR011992">
    <property type="entry name" value="EF-hand-dom_pair"/>
</dbReference>
<evidence type="ECO:0000313" key="4">
    <source>
        <dbReference type="Proteomes" id="UP000636938"/>
    </source>
</evidence>
<gene>
    <name evidence="3" type="ORF">H9654_17275</name>
</gene>
<comment type="caution">
    <text evidence="3">The sequence shown here is derived from an EMBL/GenBank/DDBJ whole genome shotgun (WGS) entry which is preliminary data.</text>
</comment>
<name>A0A8X8FZZ9_9GAMM</name>
<sequence length="129" mass="13488">MKVAPLLAALAAVTPAGAQSARPAPAEIQPLQQHSGAIREQALAAGRITGSVDIAVPLGETPVTIRSVTPSSASGQYRISFSLLDVDGDGFISRDEALANRSLADEFNALDVKRRGRLDRADLAGWLVD</sequence>
<organism evidence="3 4">
    <name type="scientific">Stenotrophomonas lacuserhaii</name>
    <dbReference type="NCBI Taxonomy" id="2760084"/>
    <lineage>
        <taxon>Bacteria</taxon>
        <taxon>Pseudomonadati</taxon>
        <taxon>Pseudomonadota</taxon>
        <taxon>Gammaproteobacteria</taxon>
        <taxon>Lysobacterales</taxon>
        <taxon>Lysobacteraceae</taxon>
        <taxon>Stenotrophomonas</taxon>
    </lineage>
</organism>
<dbReference type="Gene3D" id="1.10.238.10">
    <property type="entry name" value="EF-hand"/>
    <property type="match status" value="1"/>
</dbReference>
<dbReference type="Proteomes" id="UP000636938">
    <property type="component" value="Unassembled WGS sequence"/>
</dbReference>